<name>A0A4U7N8G1_9RHOB</name>
<sequence>MSLRKKIADSKRVARFVTSCFERYIRFSFRTSKWERLGFEPMDEAVHAGEAVIFVVWHQRLLMAPYMFDMSFGEICSLTSASRVGQMAGGLLERFGFKNISMNSRERHVVASREILKNIKQGVSIGIAADGPRGPARQSSTVPLVWARTSGKRIFTVTFSQKRVISLPTWDDMWLPCPYSKGVFMCREWTADVPRKASDEDIETLRQDLETHLDRIADEADAFVGRT</sequence>
<dbReference type="EMBL" id="SULI01000002">
    <property type="protein sequence ID" value="TKZ22255.1"/>
    <property type="molecule type" value="Genomic_DNA"/>
</dbReference>
<reference evidence="2 3" key="1">
    <citation type="submission" date="2019-04" db="EMBL/GenBank/DDBJ databases">
        <title>Genome sequence of Pelagicola litoralis CL-ES2.</title>
        <authorList>
            <person name="Cao J."/>
        </authorList>
    </citation>
    <scope>NUCLEOTIDE SEQUENCE [LARGE SCALE GENOMIC DNA]</scope>
    <source>
        <strain evidence="2 3">CL-ES2</strain>
    </source>
</reference>
<comment type="caution">
    <text evidence="2">The sequence shown here is derived from an EMBL/GenBank/DDBJ whole genome shotgun (WGS) entry which is preliminary data.</text>
</comment>
<protein>
    <submittedName>
        <fullName evidence="2">DUF374 domain-containing protein</fullName>
    </submittedName>
</protein>
<dbReference type="AlphaFoldDB" id="A0A4U7N8G1"/>
<proteinExistence type="predicted"/>
<evidence type="ECO:0000259" key="1">
    <source>
        <dbReference type="Pfam" id="PF04028"/>
    </source>
</evidence>
<dbReference type="OrthoDB" id="9810508at2"/>
<evidence type="ECO:0000313" key="3">
    <source>
        <dbReference type="Proteomes" id="UP000306575"/>
    </source>
</evidence>
<gene>
    <name evidence="2" type="ORF">FAP39_03375</name>
</gene>
<dbReference type="Proteomes" id="UP000306575">
    <property type="component" value="Unassembled WGS sequence"/>
</dbReference>
<feature type="domain" description="DUF374" evidence="1">
    <location>
        <begin position="74"/>
        <end position="136"/>
    </location>
</feature>
<dbReference type="RefSeq" id="WP_138014967.1">
    <property type="nucleotide sequence ID" value="NZ_SULI01000002.1"/>
</dbReference>
<evidence type="ECO:0000313" key="2">
    <source>
        <dbReference type="EMBL" id="TKZ22255.1"/>
    </source>
</evidence>
<keyword evidence="3" id="KW-1185">Reference proteome</keyword>
<organism evidence="2 3">
    <name type="scientific">Shimia litoralis</name>
    <dbReference type="NCBI Taxonomy" id="420403"/>
    <lineage>
        <taxon>Bacteria</taxon>
        <taxon>Pseudomonadati</taxon>
        <taxon>Pseudomonadota</taxon>
        <taxon>Alphaproteobacteria</taxon>
        <taxon>Rhodobacterales</taxon>
        <taxon>Roseobacteraceae</taxon>
    </lineage>
</organism>
<accession>A0A4U7N8G1</accession>
<dbReference type="InterPro" id="IPR007172">
    <property type="entry name" value="DUF374"/>
</dbReference>
<dbReference type="Pfam" id="PF04028">
    <property type="entry name" value="DUF374"/>
    <property type="match status" value="1"/>
</dbReference>